<evidence type="ECO:0000313" key="4">
    <source>
        <dbReference type="Ensembl" id="ENSPANP00000050900.1"/>
    </source>
</evidence>
<organism evidence="4 5">
    <name type="scientific">Papio anubis</name>
    <name type="common">Olive baboon</name>
    <dbReference type="NCBI Taxonomy" id="9555"/>
    <lineage>
        <taxon>Eukaryota</taxon>
        <taxon>Metazoa</taxon>
        <taxon>Chordata</taxon>
        <taxon>Craniata</taxon>
        <taxon>Vertebrata</taxon>
        <taxon>Euteleostomi</taxon>
        <taxon>Mammalia</taxon>
        <taxon>Eutheria</taxon>
        <taxon>Euarchontoglires</taxon>
        <taxon>Primates</taxon>
        <taxon>Haplorrhini</taxon>
        <taxon>Catarrhini</taxon>
        <taxon>Cercopithecidae</taxon>
        <taxon>Cercopithecinae</taxon>
        <taxon>Papio</taxon>
    </lineage>
</organism>
<feature type="signal peptide" evidence="2">
    <location>
        <begin position="1"/>
        <end position="20"/>
    </location>
</feature>
<evidence type="ECO:0000313" key="5">
    <source>
        <dbReference type="Proteomes" id="UP000028761"/>
    </source>
</evidence>
<reference evidence="4 5" key="1">
    <citation type="submission" date="2012-03" db="EMBL/GenBank/DDBJ databases">
        <title>Whole Genome Assembly of Papio anubis.</title>
        <authorList>
            <person name="Liu Y.L."/>
            <person name="Abraham K.A."/>
            <person name="Akbar H.A."/>
            <person name="Ali S.A."/>
            <person name="Anosike U.A."/>
            <person name="Aqrawi P.A."/>
            <person name="Arias F.A."/>
            <person name="Attaway T.A."/>
            <person name="Awwad R.A."/>
            <person name="Babu C.B."/>
            <person name="Bandaranaike D.B."/>
            <person name="Battles P.B."/>
            <person name="Bell A.B."/>
            <person name="Beltran B.B."/>
            <person name="Berhane-Mersha D.B."/>
            <person name="Bess C.B."/>
            <person name="Bickham C.B."/>
            <person name="Bolden T.B."/>
            <person name="Carter K.C."/>
            <person name="Chau D.C."/>
            <person name="Chavez A.C."/>
            <person name="Clerc-Blankenburg K.C."/>
            <person name="Coyle M.C."/>
            <person name="Dao M.D."/>
            <person name="Davila M.L.D."/>
            <person name="Davy-Carroll L.D."/>
            <person name="Denson S.D."/>
            <person name="Dinh H.D."/>
            <person name="Fernandez S.F."/>
            <person name="Fernando P.F."/>
            <person name="Forbes L.F."/>
            <person name="Francis C.F."/>
            <person name="Francisco L.F."/>
            <person name="Fu Q.F."/>
            <person name="Garcia-Iii R.G."/>
            <person name="Garrett T.G."/>
            <person name="Gross S.G."/>
            <person name="Gubbala S.G."/>
            <person name="Hirani K.H."/>
            <person name="Hogues M.H."/>
            <person name="Hollins B.H."/>
            <person name="Jackson L.J."/>
            <person name="Javaid M.J."/>
            <person name="Jhangiani S.J."/>
            <person name="Johnson A.J."/>
            <person name="Johnson B.J."/>
            <person name="Jones J.J."/>
            <person name="Joshi V.J."/>
            <person name="Kalu J.K."/>
            <person name="Khan N.K."/>
            <person name="Korchina V.K."/>
            <person name="Kovar C.K."/>
            <person name="Lago L.L."/>
            <person name="Lara F.L."/>
            <person name="Le T.-K.L."/>
            <person name="Lee S.L."/>
            <person name="Legall-Iii F.L."/>
            <person name="Lemon S.L."/>
            <person name="Liu J.L."/>
            <person name="Liu Y.-S.L."/>
            <person name="Liyanage D.L."/>
            <person name="Lopez J.L."/>
            <person name="Lorensuhewa L.L."/>
            <person name="Mata R.M."/>
            <person name="Mathew T.M."/>
            <person name="Mercado C.M."/>
            <person name="Mercado I.M."/>
            <person name="Morales K.M."/>
            <person name="Morgan M.M."/>
            <person name="Munidasa M.M."/>
            <person name="Ngo D.N."/>
            <person name="Nguyen L.N."/>
            <person name="Nguyen T.N."/>
            <person name="Nguyen N.N."/>
            <person name="Obregon M.O."/>
            <person name="Okwuonu G.O."/>
            <person name="Ongeri F.O."/>
            <person name="Onwere C.O."/>
            <person name="Osifeso I.O."/>
            <person name="Parra A.P."/>
            <person name="Patil S.P."/>
            <person name="Perez A.P."/>
            <person name="Perez Y.P."/>
            <person name="Pham C.P."/>
            <person name="Pu L.-L.P."/>
            <person name="Puazo M.P."/>
            <person name="Quiroz J.Q."/>
            <person name="Rouhana J.R."/>
            <person name="Ruiz M.R."/>
            <person name="Ruiz S.-J.R."/>
            <person name="Saada N.S."/>
            <person name="Santibanez J.S."/>
            <person name="Scheel M.S."/>
            <person name="Schneider B.S."/>
            <person name="Simmons D.S."/>
            <person name="Sisson I.S."/>
            <person name="Tang L.-Y.T."/>
            <person name="Thornton R.T."/>
            <person name="Tisius J.T."/>
            <person name="Toledanes G.T."/>
            <person name="Trejos Z.T."/>
            <person name="Usmani K.U."/>
            <person name="Varghese R.V."/>
            <person name="Vattathil S.V."/>
            <person name="Vee V.V."/>
            <person name="Walker D.W."/>
            <person name="Weissenberger G.W."/>
            <person name="White C.W."/>
            <person name="Williams A.W."/>
            <person name="Woodworth J.W."/>
            <person name="Wright R.W."/>
            <person name="Zhu Y.Z."/>
            <person name="Han Y.H."/>
            <person name="Newsham I.N."/>
            <person name="Nazareth L.N."/>
            <person name="Worley K.W."/>
            <person name="Muzny D.M."/>
            <person name="Rogers J.R."/>
            <person name="Gibbs R.G."/>
        </authorList>
    </citation>
    <scope>NUCLEOTIDE SEQUENCE [LARGE SCALE GENOMIC DNA]</scope>
</reference>
<dbReference type="AlphaFoldDB" id="A0A8I5N4X0"/>
<proteinExistence type="predicted"/>
<accession>A0A8I5N4X0</accession>
<dbReference type="Proteomes" id="UP000028761">
    <property type="component" value="Chromosome 1"/>
</dbReference>
<feature type="chain" id="PRO_5035161657" description="Pentraxin (PTX) domain-containing protein" evidence="2">
    <location>
        <begin position="21"/>
        <end position="118"/>
    </location>
</feature>
<comment type="caution">
    <text evidence="1">Lacks conserved residue(s) required for the propagation of feature annotation.</text>
</comment>
<name>A0A8I5N4X0_PAPAN</name>
<reference evidence="4" key="3">
    <citation type="submission" date="2025-09" db="UniProtKB">
        <authorList>
            <consortium name="Ensembl"/>
        </authorList>
    </citation>
    <scope>IDENTIFICATION</scope>
</reference>
<dbReference type="PROSITE" id="PS51828">
    <property type="entry name" value="PTX_2"/>
    <property type="match status" value="1"/>
</dbReference>
<protein>
    <recommendedName>
        <fullName evidence="3">Pentraxin (PTX) domain-containing protein</fullName>
    </recommendedName>
</protein>
<evidence type="ECO:0000259" key="3">
    <source>
        <dbReference type="PROSITE" id="PS51828"/>
    </source>
</evidence>
<keyword evidence="2" id="KW-0732">Signal</keyword>
<feature type="domain" description="Pentraxin (PTX)" evidence="3">
    <location>
        <begin position="23"/>
        <end position="118"/>
    </location>
</feature>
<sequence>MERHLLSILLLTTLSRGVMMRHVREGIYFPSRISYSLCVPVRKVKKALQNFTLCLKTFTDFTCPSSLFYSTRSRDNELLLLVNKTRMYLLYIGNAVVTFNAPTPCPRSPCAPTHVSVS</sequence>
<dbReference type="Pfam" id="PF00354">
    <property type="entry name" value="Pentaxin"/>
    <property type="match status" value="1"/>
</dbReference>
<dbReference type="Ensembl" id="ENSPANT00000074735.1">
    <property type="protein sequence ID" value="ENSPANP00000050900.1"/>
    <property type="gene ID" value="ENSPANG00000043887.1"/>
</dbReference>
<evidence type="ECO:0000256" key="2">
    <source>
        <dbReference type="SAM" id="SignalP"/>
    </source>
</evidence>
<evidence type="ECO:0000256" key="1">
    <source>
        <dbReference type="PROSITE-ProRule" id="PRU01172"/>
    </source>
</evidence>
<reference evidence="4" key="2">
    <citation type="submission" date="2025-08" db="UniProtKB">
        <authorList>
            <consortium name="Ensembl"/>
        </authorList>
    </citation>
    <scope>IDENTIFICATION</scope>
</reference>
<dbReference type="InterPro" id="IPR001759">
    <property type="entry name" value="PTX_dom"/>
</dbReference>
<keyword evidence="5" id="KW-1185">Reference proteome</keyword>